<reference evidence="1 2" key="2">
    <citation type="submission" date="2015-02" db="EMBL/GenBank/DDBJ databases">
        <title>The complete genome of Sphingomonas hengshuiensis sp. WHSC-8 isolated from soil of Hengshui Lake.</title>
        <authorList>
            <person name="Wei S."/>
            <person name="Guo J."/>
            <person name="Su C."/>
            <person name="Wu R."/>
            <person name="Zhang Z."/>
            <person name="Liang K."/>
            <person name="Li H."/>
            <person name="Wang T."/>
            <person name="Liu H."/>
            <person name="Zhang C."/>
            <person name="Li Z."/>
            <person name="Wang Q."/>
            <person name="Meng J."/>
        </authorList>
    </citation>
    <scope>NUCLEOTIDE SEQUENCE [LARGE SCALE GENOMIC DNA]</scope>
    <source>
        <strain evidence="1 2">WHSC-8</strain>
    </source>
</reference>
<dbReference type="Proteomes" id="UP000032300">
    <property type="component" value="Chromosome"/>
</dbReference>
<organism evidence="1 2">
    <name type="scientific">Sphingomonas hengshuiensis</name>
    <dbReference type="NCBI Taxonomy" id="1609977"/>
    <lineage>
        <taxon>Bacteria</taxon>
        <taxon>Pseudomonadati</taxon>
        <taxon>Pseudomonadota</taxon>
        <taxon>Alphaproteobacteria</taxon>
        <taxon>Sphingomonadales</taxon>
        <taxon>Sphingomonadaceae</taxon>
        <taxon>Sphingomonas</taxon>
    </lineage>
</organism>
<dbReference type="AlphaFoldDB" id="A0A7U5BFS2"/>
<protein>
    <submittedName>
        <fullName evidence="1">Uncharacterized protein</fullName>
    </submittedName>
</protein>
<evidence type="ECO:0000313" key="1">
    <source>
        <dbReference type="EMBL" id="AJP74454.1"/>
    </source>
</evidence>
<gene>
    <name evidence="1" type="ORF">TS85_11400</name>
</gene>
<keyword evidence="2" id="KW-1185">Reference proteome</keyword>
<sequence length="190" mass="20765">MTDGRGLPAELETEIAAPVLRPFLAPFIDTPDPVRAFTGKGTLTFDGHDWTGIEGVASIEPGGESTSGSASGLKCTLLRVPAEFREDLADQAVRGCAYELHFGALDETHRSVIGTKRIWKGTLQGYDIIDDGTELSVTATGESRMIDQRRVAVKRFTDEYQQRKHPGDRFFEYAAAMTEVSVLWAKAAQS</sequence>
<accession>A0A7U5BFS2</accession>
<dbReference type="RefSeq" id="WP_044336182.1">
    <property type="nucleotide sequence ID" value="NZ_CP010836.1"/>
</dbReference>
<evidence type="ECO:0000313" key="2">
    <source>
        <dbReference type="Proteomes" id="UP000032300"/>
    </source>
</evidence>
<name>A0A7U5BFS2_9SPHN</name>
<dbReference type="EMBL" id="CP010836">
    <property type="protein sequence ID" value="AJP74454.1"/>
    <property type="molecule type" value="Genomic_DNA"/>
</dbReference>
<proteinExistence type="predicted"/>
<dbReference type="KEGG" id="sphi:TS85_11400"/>
<reference evidence="1 2" key="1">
    <citation type="journal article" date="2015" name="Int. J. Syst. Evol. Microbiol.">
        <title>Sphingomonas hengshuiensis sp. nov., isolated from lake wetland.</title>
        <authorList>
            <person name="Wei S."/>
            <person name="Wang T."/>
            <person name="Liu H."/>
            <person name="Zhang C."/>
            <person name="Guo J."/>
            <person name="Wang Q."/>
            <person name="Liang K."/>
            <person name="Zhang Z."/>
        </authorList>
    </citation>
    <scope>NUCLEOTIDE SEQUENCE [LARGE SCALE GENOMIC DNA]</scope>
    <source>
        <strain evidence="1 2">WHSC-8</strain>
    </source>
</reference>
<dbReference type="OrthoDB" id="7770576at2"/>